<evidence type="ECO:0000256" key="1">
    <source>
        <dbReference type="SAM" id="MobiDB-lite"/>
    </source>
</evidence>
<reference evidence="2" key="1">
    <citation type="journal article" date="2020" name="Fungal Divers.">
        <title>Resolving the Mortierellaceae phylogeny through synthesis of multi-gene phylogenetics and phylogenomics.</title>
        <authorList>
            <person name="Vandepol N."/>
            <person name="Liber J."/>
            <person name="Desiro A."/>
            <person name="Na H."/>
            <person name="Kennedy M."/>
            <person name="Barry K."/>
            <person name="Grigoriev I.V."/>
            <person name="Miller A.N."/>
            <person name="O'Donnell K."/>
            <person name="Stajich J.E."/>
            <person name="Bonito G."/>
        </authorList>
    </citation>
    <scope>NUCLEOTIDE SEQUENCE</scope>
    <source>
        <strain evidence="2">NRRL 6426</strain>
    </source>
</reference>
<sequence>MTTDPTRNALPSFLSPVKAIPVAEPNIDASASTALPAQPITITTPINLVHVTALAKAASAAQYYTFQVLKNSGNSLIDLRALPNYHAVARILKASNFQFLNPTTVAYNGYEDSFFDILTPAPKFLFEPLHPVYKLTCLGYGRKHEGKARKVSHPDDDVDDDADDDDDVKTDADDGQEVVVETPGANLVAAAAGHFGAATASGTANPVILAPSSLVTNNANIQSNTVSTIEDKSSVSSKSLVCKPGSSTVISVGNHDIVDLEHRPARKLGIGAHVLMAESPCEVISASLVKNTVIVRSVDPFFGQTYQGSLSSNAMVPILSIHETRYTIVSINGNILALRASDSLTSQIDIRDDDLKAAMINALANKRTPSGICE</sequence>
<dbReference type="EMBL" id="JAAAUQ010000739">
    <property type="protein sequence ID" value="KAF9147883.1"/>
    <property type="molecule type" value="Genomic_DNA"/>
</dbReference>
<dbReference type="OrthoDB" id="2448905at2759"/>
<evidence type="ECO:0000313" key="3">
    <source>
        <dbReference type="Proteomes" id="UP000748756"/>
    </source>
</evidence>
<feature type="region of interest" description="Disordered" evidence="1">
    <location>
        <begin position="146"/>
        <end position="174"/>
    </location>
</feature>
<protein>
    <submittedName>
        <fullName evidence="2">Uncharacterized protein</fullName>
    </submittedName>
</protein>
<keyword evidence="3" id="KW-1185">Reference proteome</keyword>
<proteinExistence type="predicted"/>
<dbReference type="AlphaFoldDB" id="A0A9P5RWJ4"/>
<feature type="compositionally biased region" description="Acidic residues" evidence="1">
    <location>
        <begin position="156"/>
        <end position="174"/>
    </location>
</feature>
<accession>A0A9P5RWJ4</accession>
<evidence type="ECO:0000313" key="2">
    <source>
        <dbReference type="EMBL" id="KAF9147883.1"/>
    </source>
</evidence>
<comment type="caution">
    <text evidence="2">The sequence shown here is derived from an EMBL/GenBank/DDBJ whole genome shotgun (WGS) entry which is preliminary data.</text>
</comment>
<organism evidence="2 3">
    <name type="scientific">Linnemannia schmuckeri</name>
    <dbReference type="NCBI Taxonomy" id="64567"/>
    <lineage>
        <taxon>Eukaryota</taxon>
        <taxon>Fungi</taxon>
        <taxon>Fungi incertae sedis</taxon>
        <taxon>Mucoromycota</taxon>
        <taxon>Mortierellomycotina</taxon>
        <taxon>Mortierellomycetes</taxon>
        <taxon>Mortierellales</taxon>
        <taxon>Mortierellaceae</taxon>
        <taxon>Linnemannia</taxon>
    </lineage>
</organism>
<name>A0A9P5RWJ4_9FUNG</name>
<gene>
    <name evidence="2" type="ORF">BG015_010395</name>
</gene>
<dbReference type="Proteomes" id="UP000748756">
    <property type="component" value="Unassembled WGS sequence"/>
</dbReference>